<dbReference type="EMBL" id="HBIR01006843">
    <property type="protein sequence ID" value="CAE0528957.1"/>
    <property type="molecule type" value="Transcribed_RNA"/>
</dbReference>
<name>A0A7S3RML0_EMIHU</name>
<sequence>MYVCKRLGAHHAGRYSADRRPPPPFGSNMCATRAPRHRPLGQPSAALTARRARAPLPQRPCRTVSGRAQLQQGLRVDLLLLPPRHLLVERLDDVGDEEAVANLLDAHLLEVLLGQVEQHVALDPVLDEQLNVLLEPHSLEHLAHVLDAPRRRLQREADLPKRRHRVRRELHADLARPRDDVVVPVPCAPPSRGEAGSLISSPARLGPWRGVSAIPHSWVSSSIK</sequence>
<protein>
    <submittedName>
        <fullName evidence="1">Uncharacterized protein</fullName>
    </submittedName>
</protein>
<proteinExistence type="predicted"/>
<accession>A0A7S3RML0</accession>
<dbReference type="AlphaFoldDB" id="A0A7S3RML0"/>
<gene>
    <name evidence="1" type="ORF">EHUX00137_LOCUS4667</name>
</gene>
<organism evidence="1">
    <name type="scientific">Emiliania huxleyi</name>
    <name type="common">Coccolithophore</name>
    <name type="synonym">Pontosphaera huxleyi</name>
    <dbReference type="NCBI Taxonomy" id="2903"/>
    <lineage>
        <taxon>Eukaryota</taxon>
        <taxon>Haptista</taxon>
        <taxon>Haptophyta</taxon>
        <taxon>Prymnesiophyceae</taxon>
        <taxon>Isochrysidales</taxon>
        <taxon>Noelaerhabdaceae</taxon>
        <taxon>Emiliania</taxon>
    </lineage>
</organism>
<reference evidence="1" key="1">
    <citation type="submission" date="2021-01" db="EMBL/GenBank/DDBJ databases">
        <authorList>
            <person name="Corre E."/>
            <person name="Pelletier E."/>
            <person name="Niang G."/>
            <person name="Scheremetjew M."/>
            <person name="Finn R."/>
            <person name="Kale V."/>
            <person name="Holt S."/>
            <person name="Cochrane G."/>
            <person name="Meng A."/>
            <person name="Brown T."/>
            <person name="Cohen L."/>
        </authorList>
    </citation>
    <scope>NUCLEOTIDE SEQUENCE</scope>
    <source>
        <strain evidence="1">379</strain>
    </source>
</reference>
<evidence type="ECO:0000313" key="1">
    <source>
        <dbReference type="EMBL" id="CAE0528957.1"/>
    </source>
</evidence>